<dbReference type="PROSITE" id="PS50056">
    <property type="entry name" value="TYR_PHOSPHATASE_2"/>
    <property type="match status" value="1"/>
</dbReference>
<evidence type="ECO:0000259" key="2">
    <source>
        <dbReference type="PROSITE" id="PS50056"/>
    </source>
</evidence>
<dbReference type="OrthoDB" id="1188001at2"/>
<gene>
    <name evidence="3" type="ORF">DPM12_04675</name>
</gene>
<dbReference type="PROSITE" id="PS00383">
    <property type="entry name" value="TYR_PHOSPHATASE_1"/>
    <property type="match status" value="1"/>
</dbReference>
<dbReference type="InterPro" id="IPR029021">
    <property type="entry name" value="Prot-tyrosine_phosphatase-like"/>
</dbReference>
<dbReference type="RefSeq" id="WP_112257078.1">
    <property type="nucleotide sequence ID" value="NZ_QMIG01000002.1"/>
</dbReference>
<proteinExistence type="inferred from homology"/>
<evidence type="ECO:0000256" key="1">
    <source>
        <dbReference type="ARBA" id="ARBA00009580"/>
    </source>
</evidence>
<dbReference type="PANTHER" id="PTHR31126">
    <property type="entry name" value="TYROSINE-PROTEIN PHOSPHATASE"/>
    <property type="match status" value="1"/>
</dbReference>
<dbReference type="SUPFAM" id="SSF52799">
    <property type="entry name" value="(Phosphotyrosine protein) phosphatases II"/>
    <property type="match status" value="1"/>
</dbReference>
<name>A0A329R3P2_9ACTN</name>
<comment type="caution">
    <text evidence="3">The sequence shown here is derived from an EMBL/GenBank/DDBJ whole genome shotgun (WGS) entry which is preliminary data.</text>
</comment>
<protein>
    <submittedName>
        <fullName evidence="3">Protein-tyrosine-phosphatase</fullName>
    </submittedName>
</protein>
<reference evidence="3 4" key="1">
    <citation type="submission" date="2018-06" db="EMBL/GenBank/DDBJ databases">
        <title>Phytoactinopolyspora halophila sp. nov., a novel halophilic actinomycete isolated from a saline soil in China.</title>
        <authorList>
            <person name="Tang S.-K."/>
        </authorList>
    </citation>
    <scope>NUCLEOTIDE SEQUENCE [LARGE SCALE GENOMIC DNA]</scope>
    <source>
        <strain evidence="3 4">YIM 96934</strain>
    </source>
</reference>
<dbReference type="Pfam" id="PF13350">
    <property type="entry name" value="Y_phosphatase3"/>
    <property type="match status" value="1"/>
</dbReference>
<dbReference type="GO" id="GO:0004721">
    <property type="term" value="F:phosphoprotein phosphatase activity"/>
    <property type="evidence" value="ECO:0007669"/>
    <property type="project" value="InterPro"/>
</dbReference>
<sequence length="265" mass="28876">MNGNDRWVDLVGAVNVRDLGGLPTEDGAVTRFGQILRADNLQDLTSSDVSHLLDVLRLTDVIDLRSSAEIALEGPGPLTREPSVTIHHLGMLAEPENQGGVDDVDGDAVLPWAQGEDSDEQRPWLPPGEFYFMTLKQRPDAVLAALRVMASSPGAALVHCAAGKDRTGVLVALTLTAVGVPREAIVEDYAMSNTRIERIVDRLRRTPTYADDLNSRPMSSHYALPETMNDFLTLADEHFGGLTAWLESHGWTSDDTDALRARLVD</sequence>
<dbReference type="EMBL" id="QMIG01000002">
    <property type="protein sequence ID" value="RAW18122.1"/>
    <property type="molecule type" value="Genomic_DNA"/>
</dbReference>
<feature type="domain" description="Tyrosine specific protein phosphatases" evidence="2">
    <location>
        <begin position="140"/>
        <end position="198"/>
    </location>
</feature>
<organism evidence="3 4">
    <name type="scientific">Phytoactinopolyspora halophila</name>
    <dbReference type="NCBI Taxonomy" id="1981511"/>
    <lineage>
        <taxon>Bacteria</taxon>
        <taxon>Bacillati</taxon>
        <taxon>Actinomycetota</taxon>
        <taxon>Actinomycetes</taxon>
        <taxon>Jiangellales</taxon>
        <taxon>Jiangellaceae</taxon>
        <taxon>Phytoactinopolyspora</taxon>
    </lineage>
</organism>
<dbReference type="Proteomes" id="UP000250462">
    <property type="component" value="Unassembled WGS sequence"/>
</dbReference>
<evidence type="ECO:0000313" key="3">
    <source>
        <dbReference type="EMBL" id="RAW18122.1"/>
    </source>
</evidence>
<dbReference type="AlphaFoldDB" id="A0A329R3P2"/>
<dbReference type="InterPro" id="IPR000387">
    <property type="entry name" value="Tyr_Pase_dom"/>
</dbReference>
<dbReference type="Gene3D" id="3.90.190.10">
    <property type="entry name" value="Protein tyrosine phosphatase superfamily"/>
    <property type="match status" value="1"/>
</dbReference>
<keyword evidence="4" id="KW-1185">Reference proteome</keyword>
<dbReference type="PANTHER" id="PTHR31126:SF1">
    <property type="entry name" value="TYROSINE SPECIFIC PROTEIN PHOSPHATASES DOMAIN-CONTAINING PROTEIN"/>
    <property type="match status" value="1"/>
</dbReference>
<dbReference type="InterPro" id="IPR016130">
    <property type="entry name" value="Tyr_Pase_AS"/>
</dbReference>
<comment type="similarity">
    <text evidence="1">Belongs to the protein-tyrosine phosphatase family.</text>
</comment>
<evidence type="ECO:0000313" key="4">
    <source>
        <dbReference type="Proteomes" id="UP000250462"/>
    </source>
</evidence>
<accession>A0A329R3P2</accession>
<dbReference type="InterPro" id="IPR026893">
    <property type="entry name" value="Tyr/Ser_Pase_IphP-type"/>
</dbReference>